<name>A0A1E7L7M8_9ACTN</name>
<dbReference type="Pfam" id="PF13977">
    <property type="entry name" value="TetR_C_6"/>
    <property type="match status" value="1"/>
</dbReference>
<dbReference type="InterPro" id="IPR036271">
    <property type="entry name" value="Tet_transcr_reg_TetR-rel_C_sf"/>
</dbReference>
<dbReference type="EMBL" id="LJGW01000157">
    <property type="protein sequence ID" value="OEV12168.1"/>
    <property type="molecule type" value="Genomic_DNA"/>
</dbReference>
<organism evidence="7 8">
    <name type="scientific">Streptomyces nanshensis</name>
    <dbReference type="NCBI Taxonomy" id="518642"/>
    <lineage>
        <taxon>Bacteria</taxon>
        <taxon>Bacillati</taxon>
        <taxon>Actinomycetota</taxon>
        <taxon>Actinomycetes</taxon>
        <taxon>Kitasatosporales</taxon>
        <taxon>Streptomycetaceae</taxon>
        <taxon>Streptomyces</taxon>
    </lineage>
</organism>
<dbReference type="GO" id="GO:0003677">
    <property type="term" value="F:DNA binding"/>
    <property type="evidence" value="ECO:0007669"/>
    <property type="project" value="UniProtKB-UniRule"/>
</dbReference>
<dbReference type="Proteomes" id="UP000176005">
    <property type="component" value="Unassembled WGS sequence"/>
</dbReference>
<keyword evidence="1" id="KW-0678">Repressor</keyword>
<evidence type="ECO:0000256" key="2">
    <source>
        <dbReference type="ARBA" id="ARBA00023015"/>
    </source>
</evidence>
<gene>
    <name evidence="7" type="ORF">AN218_09680</name>
</gene>
<evidence type="ECO:0000313" key="7">
    <source>
        <dbReference type="EMBL" id="OEV12168.1"/>
    </source>
</evidence>
<dbReference type="PANTHER" id="PTHR47506:SF6">
    <property type="entry name" value="HTH-TYPE TRANSCRIPTIONAL REPRESSOR NEMR"/>
    <property type="match status" value="1"/>
</dbReference>
<dbReference type="PATRIC" id="fig|518642.10.peg.1957"/>
<keyword evidence="8" id="KW-1185">Reference proteome</keyword>
<evidence type="ECO:0000259" key="6">
    <source>
        <dbReference type="PROSITE" id="PS50977"/>
    </source>
</evidence>
<dbReference type="Pfam" id="PF00440">
    <property type="entry name" value="TetR_N"/>
    <property type="match status" value="1"/>
</dbReference>
<dbReference type="InterPro" id="IPR039538">
    <property type="entry name" value="BetI_C"/>
</dbReference>
<keyword evidence="2" id="KW-0805">Transcription regulation</keyword>
<evidence type="ECO:0000256" key="1">
    <source>
        <dbReference type="ARBA" id="ARBA00022491"/>
    </source>
</evidence>
<dbReference type="InterPro" id="IPR001647">
    <property type="entry name" value="HTH_TetR"/>
</dbReference>
<evidence type="ECO:0000256" key="5">
    <source>
        <dbReference type="PROSITE-ProRule" id="PRU00335"/>
    </source>
</evidence>
<evidence type="ECO:0000256" key="4">
    <source>
        <dbReference type="ARBA" id="ARBA00023163"/>
    </source>
</evidence>
<keyword evidence="4" id="KW-0804">Transcription</keyword>
<sequence>MPKQVDHDVRRTAIAQALWRVAKVRGLERVSLREVAAEAGMSLGQLQHYFSSRQDLMRFAMEFIRRKNIERATERLAGVDDADHVARLRAIVMEMLPTDEESRVGSLLNIDFMLEAARNDELREHARQRMAALRGLLEGQIALAVQAGDVSPECDPRSEAAVLIALSDGLRSHFHLGTHTAAEVVSLMDRHLERLFAGSAAQKAR</sequence>
<dbReference type="AlphaFoldDB" id="A0A1E7L7M8"/>
<dbReference type="InterPro" id="IPR009057">
    <property type="entry name" value="Homeodomain-like_sf"/>
</dbReference>
<evidence type="ECO:0000313" key="8">
    <source>
        <dbReference type="Proteomes" id="UP000176005"/>
    </source>
</evidence>
<keyword evidence="3 5" id="KW-0238">DNA-binding</keyword>
<evidence type="ECO:0000256" key="3">
    <source>
        <dbReference type="ARBA" id="ARBA00023125"/>
    </source>
</evidence>
<dbReference type="PANTHER" id="PTHR47506">
    <property type="entry name" value="TRANSCRIPTIONAL REGULATORY PROTEIN"/>
    <property type="match status" value="1"/>
</dbReference>
<dbReference type="RefSeq" id="WP_070016358.1">
    <property type="nucleotide sequence ID" value="NZ_LJGW01000157.1"/>
</dbReference>
<feature type="domain" description="HTH tetR-type" evidence="6">
    <location>
        <begin position="8"/>
        <end position="68"/>
    </location>
</feature>
<dbReference type="SUPFAM" id="SSF46689">
    <property type="entry name" value="Homeodomain-like"/>
    <property type="match status" value="1"/>
</dbReference>
<dbReference type="SUPFAM" id="SSF48498">
    <property type="entry name" value="Tetracyclin repressor-like, C-terminal domain"/>
    <property type="match status" value="1"/>
</dbReference>
<proteinExistence type="predicted"/>
<dbReference type="Gene3D" id="1.10.357.10">
    <property type="entry name" value="Tetracycline Repressor, domain 2"/>
    <property type="match status" value="1"/>
</dbReference>
<comment type="caution">
    <text evidence="7">The sequence shown here is derived from an EMBL/GenBank/DDBJ whole genome shotgun (WGS) entry which is preliminary data.</text>
</comment>
<protein>
    <recommendedName>
        <fullName evidence="6">HTH tetR-type domain-containing protein</fullName>
    </recommendedName>
</protein>
<feature type="DNA-binding region" description="H-T-H motif" evidence="5">
    <location>
        <begin position="31"/>
        <end position="50"/>
    </location>
</feature>
<accession>A0A1E7L7M8</accession>
<reference evidence="7 8" key="1">
    <citation type="journal article" date="2016" name="Front. Microbiol.">
        <title>Comparative Genomics Analysis of Streptomyces Species Reveals Their Adaptation to the Marine Environment and Their Diversity at the Genomic Level.</title>
        <authorList>
            <person name="Tian X."/>
            <person name="Zhang Z."/>
            <person name="Yang T."/>
            <person name="Chen M."/>
            <person name="Li J."/>
            <person name="Chen F."/>
            <person name="Yang J."/>
            <person name="Li W."/>
            <person name="Zhang B."/>
            <person name="Zhang Z."/>
            <person name="Wu J."/>
            <person name="Zhang C."/>
            <person name="Long L."/>
            <person name="Xiao J."/>
        </authorList>
    </citation>
    <scope>NUCLEOTIDE SEQUENCE [LARGE SCALE GENOMIC DNA]</scope>
    <source>
        <strain evidence="7 8">SCSIO 10429</strain>
    </source>
</reference>
<dbReference type="PROSITE" id="PS50977">
    <property type="entry name" value="HTH_TETR_2"/>
    <property type="match status" value="1"/>
</dbReference>